<dbReference type="OrthoDB" id="66095at2759"/>
<evidence type="ECO:0000313" key="1">
    <source>
        <dbReference type="EMBL" id="OAG05619.1"/>
    </source>
</evidence>
<dbReference type="GeneID" id="28759981"/>
<sequence length="311" mass="35486">MELNLPVADSFDPDFRPTALDVRATRILLQHVGLPTELILLILDFARYWTSCTTFRASKLCLLDWNHDLNHSSTVAYLSAPVSLRPTSTGETPKIREIEFCILSHDQGWTSEFTQNKYKTSSWFEVSIVRGSPSRMLGDSTRTSGTNSSCMPRNVAMFADVERARAHCKYVEFVRRPDEGMEEQRTHCREMIRVFRDESQGEMPLEEGMHAWWLQGNRVVTATGDPDRWARRENAVENRVKWGCRAAPAWEGNEGAGKGEGFVDSLKDGDCVVLWARVKRRGWENHVYEASISVRYTMGPSGTKEVKAERY</sequence>
<dbReference type="STRING" id="1460663.A0A177CFJ6"/>
<accession>A0A177CFJ6</accession>
<dbReference type="InParanoid" id="A0A177CFJ6"/>
<proteinExistence type="predicted"/>
<protein>
    <submittedName>
        <fullName evidence="1">Uncharacterized protein</fullName>
    </submittedName>
</protein>
<dbReference type="EMBL" id="KV441552">
    <property type="protein sequence ID" value="OAG05619.1"/>
    <property type="molecule type" value="Genomic_DNA"/>
</dbReference>
<dbReference type="AlphaFoldDB" id="A0A177CFJ6"/>
<reference evidence="1 2" key="1">
    <citation type="submission" date="2016-05" db="EMBL/GenBank/DDBJ databases">
        <title>Comparative analysis of secretome profiles of manganese(II)-oxidizing ascomycete fungi.</title>
        <authorList>
            <consortium name="DOE Joint Genome Institute"/>
            <person name="Zeiner C.A."/>
            <person name="Purvine S.O."/>
            <person name="Zink E.M."/>
            <person name="Wu S."/>
            <person name="Pasa-Tolic L."/>
            <person name="Chaput D.L."/>
            <person name="Haridas S."/>
            <person name="Grigoriev I.V."/>
            <person name="Santelli C.M."/>
            <person name="Hansel C.M."/>
        </authorList>
    </citation>
    <scope>NUCLEOTIDE SEQUENCE [LARGE SCALE GENOMIC DNA]</scope>
    <source>
        <strain evidence="1 2">AP3s5-JAC2a</strain>
    </source>
</reference>
<dbReference type="RefSeq" id="XP_018035984.1">
    <property type="nucleotide sequence ID" value="XM_018176495.1"/>
</dbReference>
<gene>
    <name evidence="1" type="ORF">CC84DRAFT_1145151</name>
</gene>
<evidence type="ECO:0000313" key="2">
    <source>
        <dbReference type="Proteomes" id="UP000077069"/>
    </source>
</evidence>
<dbReference type="Proteomes" id="UP000077069">
    <property type="component" value="Unassembled WGS sequence"/>
</dbReference>
<organism evidence="1 2">
    <name type="scientific">Paraphaeosphaeria sporulosa</name>
    <dbReference type="NCBI Taxonomy" id="1460663"/>
    <lineage>
        <taxon>Eukaryota</taxon>
        <taxon>Fungi</taxon>
        <taxon>Dikarya</taxon>
        <taxon>Ascomycota</taxon>
        <taxon>Pezizomycotina</taxon>
        <taxon>Dothideomycetes</taxon>
        <taxon>Pleosporomycetidae</taxon>
        <taxon>Pleosporales</taxon>
        <taxon>Massarineae</taxon>
        <taxon>Didymosphaeriaceae</taxon>
        <taxon>Paraphaeosphaeria</taxon>
    </lineage>
</organism>
<name>A0A177CFJ6_9PLEO</name>
<keyword evidence="2" id="KW-1185">Reference proteome</keyword>